<dbReference type="PROSITE" id="PS50114">
    <property type="entry name" value="GATA_ZN_FINGER_2"/>
    <property type="match status" value="1"/>
</dbReference>
<dbReference type="GO" id="GO:0043565">
    <property type="term" value="F:sequence-specific DNA binding"/>
    <property type="evidence" value="ECO:0007669"/>
    <property type="project" value="InterPro"/>
</dbReference>
<keyword evidence="1" id="KW-0479">Metal-binding</keyword>
<proteinExistence type="predicted"/>
<dbReference type="InterPro" id="IPR000679">
    <property type="entry name" value="Znf_GATA"/>
</dbReference>
<protein>
    <recommendedName>
        <fullName evidence="3">GATA-type domain-containing protein</fullName>
    </recommendedName>
</protein>
<evidence type="ECO:0000313" key="4">
    <source>
        <dbReference type="EMBL" id="KRH94951.1"/>
    </source>
</evidence>
<feature type="compositionally biased region" description="Polar residues" evidence="2">
    <location>
        <begin position="20"/>
        <end position="37"/>
    </location>
</feature>
<evidence type="ECO:0000256" key="1">
    <source>
        <dbReference type="PROSITE-ProRule" id="PRU00094"/>
    </source>
</evidence>
<dbReference type="EMBL" id="LGUB01000014">
    <property type="protein sequence ID" value="KRH94951.1"/>
    <property type="molecule type" value="Genomic_DNA"/>
</dbReference>
<accession>A0A0R0M7A1</accession>
<feature type="region of interest" description="Disordered" evidence="2">
    <location>
        <begin position="1"/>
        <end position="37"/>
    </location>
</feature>
<sequence length="104" mass="11794">MTRPQKQSPPMRSPPPVENTFYSETSGMSRSYRNPSDMTAKRSCYSCKTRCTPYWRDGWSPGITLCNACGLRFAKYRKVCSTCKAIGVKGNYDNITCPNCRKCL</sequence>
<dbReference type="VEuPathDB" id="MicrosporidiaDB:M153_880009381"/>
<comment type="caution">
    <text evidence="4">The sequence shown here is derived from an EMBL/GenBank/DDBJ whole genome shotgun (WGS) entry which is preliminary data.</text>
</comment>
<reference evidence="4 5" key="1">
    <citation type="submission" date="2015-07" db="EMBL/GenBank/DDBJ databases">
        <title>The genome of Pseudoloma neurophilia, a relevant intracellular parasite of the zebrafish.</title>
        <authorList>
            <person name="Ndikumana S."/>
            <person name="Pelin A."/>
            <person name="Sanders J."/>
            <person name="Corradi N."/>
        </authorList>
    </citation>
    <scope>NUCLEOTIDE SEQUENCE [LARGE SCALE GENOMIC DNA]</scope>
    <source>
        <strain evidence="4 5">MK1</strain>
    </source>
</reference>
<evidence type="ECO:0000313" key="5">
    <source>
        <dbReference type="Proteomes" id="UP000051530"/>
    </source>
</evidence>
<dbReference type="PANTHER" id="PTHR47341:SF1">
    <property type="entry name" value="GATA-TYPE ZINC FINGER PROTEIN 1"/>
    <property type="match status" value="1"/>
</dbReference>
<keyword evidence="1" id="KW-0862">Zinc</keyword>
<dbReference type="GO" id="GO:0008270">
    <property type="term" value="F:zinc ion binding"/>
    <property type="evidence" value="ECO:0007669"/>
    <property type="project" value="UniProtKB-KW"/>
</dbReference>
<dbReference type="PANTHER" id="PTHR47341">
    <property type="entry name" value="GATA-TYPE ZINC FINGER PROTEIN 1"/>
    <property type="match status" value="1"/>
</dbReference>
<feature type="domain" description="GATA-type" evidence="3">
    <location>
        <begin position="38"/>
        <end position="71"/>
    </location>
</feature>
<keyword evidence="5" id="KW-1185">Reference proteome</keyword>
<dbReference type="Proteomes" id="UP000051530">
    <property type="component" value="Unassembled WGS sequence"/>
</dbReference>
<dbReference type="AlphaFoldDB" id="A0A0R0M7A1"/>
<dbReference type="SUPFAM" id="SSF57716">
    <property type="entry name" value="Glucocorticoid receptor-like (DNA-binding domain)"/>
    <property type="match status" value="1"/>
</dbReference>
<dbReference type="SMART" id="SM00401">
    <property type="entry name" value="ZnF_GATA"/>
    <property type="match status" value="1"/>
</dbReference>
<gene>
    <name evidence="4" type="ORF">M153_880009381</name>
</gene>
<evidence type="ECO:0000256" key="2">
    <source>
        <dbReference type="SAM" id="MobiDB-lite"/>
    </source>
</evidence>
<name>A0A0R0M7A1_9MICR</name>
<organism evidence="4 5">
    <name type="scientific">Pseudoloma neurophilia</name>
    <dbReference type="NCBI Taxonomy" id="146866"/>
    <lineage>
        <taxon>Eukaryota</taxon>
        <taxon>Fungi</taxon>
        <taxon>Fungi incertae sedis</taxon>
        <taxon>Microsporidia</taxon>
        <taxon>Pseudoloma</taxon>
    </lineage>
</organism>
<dbReference type="Gene3D" id="3.30.50.10">
    <property type="entry name" value="Erythroid Transcription Factor GATA-1, subunit A"/>
    <property type="match status" value="1"/>
</dbReference>
<evidence type="ECO:0000259" key="3">
    <source>
        <dbReference type="PROSITE" id="PS50114"/>
    </source>
</evidence>
<dbReference type="OrthoDB" id="2162994at2759"/>
<dbReference type="InterPro" id="IPR053116">
    <property type="entry name" value="GATA-type_Znf_Regulator"/>
</dbReference>
<dbReference type="GO" id="GO:0006357">
    <property type="term" value="P:regulation of transcription by RNA polymerase II"/>
    <property type="evidence" value="ECO:0007669"/>
    <property type="project" value="TreeGrafter"/>
</dbReference>
<dbReference type="GO" id="GO:0005634">
    <property type="term" value="C:nucleus"/>
    <property type="evidence" value="ECO:0007669"/>
    <property type="project" value="TreeGrafter"/>
</dbReference>
<feature type="compositionally biased region" description="Polar residues" evidence="2">
    <location>
        <begin position="1"/>
        <end position="10"/>
    </location>
</feature>
<keyword evidence="1" id="KW-0863">Zinc-finger</keyword>
<dbReference type="CDD" id="cd00202">
    <property type="entry name" value="ZnF_GATA"/>
    <property type="match status" value="1"/>
</dbReference>
<dbReference type="InterPro" id="IPR013088">
    <property type="entry name" value="Znf_NHR/GATA"/>
</dbReference>
<dbReference type="Pfam" id="PF00320">
    <property type="entry name" value="GATA"/>
    <property type="match status" value="1"/>
</dbReference>